<reference evidence="1 2" key="1">
    <citation type="journal article" date="2015" name="Nature">
        <title>rRNA introns, odd ribosomes, and small enigmatic genomes across a large radiation of phyla.</title>
        <authorList>
            <person name="Brown C.T."/>
            <person name="Hug L.A."/>
            <person name="Thomas B.C."/>
            <person name="Sharon I."/>
            <person name="Castelle C.J."/>
            <person name="Singh A."/>
            <person name="Wilkins M.J."/>
            <person name="Williams K.H."/>
            <person name="Banfield J.F."/>
        </authorList>
    </citation>
    <scope>NUCLEOTIDE SEQUENCE [LARGE SCALE GENOMIC DNA]</scope>
</reference>
<dbReference type="STRING" id="1618364.UX86_C0001G0005"/>
<sequence length="75" mass="8139">MTEAIKQEFIKSANGFFETAGSDIYSRILASKGLGNLGENAQFRAALNPAELSDVELEEVLSCIRATISKLYPSL</sequence>
<accession>A0A0G1S6Q0</accession>
<comment type="caution">
    <text evidence="1">The sequence shown here is derived from an EMBL/GenBank/DDBJ whole genome shotgun (WGS) entry which is preliminary data.</text>
</comment>
<dbReference type="AlphaFoldDB" id="A0A0G1S6Q0"/>
<dbReference type="Proteomes" id="UP000034502">
    <property type="component" value="Unassembled WGS sequence"/>
</dbReference>
<proteinExistence type="predicted"/>
<evidence type="ECO:0000313" key="1">
    <source>
        <dbReference type="EMBL" id="KKU65149.1"/>
    </source>
</evidence>
<protein>
    <submittedName>
        <fullName evidence="1">Uncharacterized protein</fullName>
    </submittedName>
</protein>
<organism evidence="1 2">
    <name type="scientific">Candidatus Amesbacteria bacterium GW2011_GWC1_47_15</name>
    <dbReference type="NCBI Taxonomy" id="1618364"/>
    <lineage>
        <taxon>Bacteria</taxon>
        <taxon>Candidatus Amesiibacteriota</taxon>
    </lineage>
</organism>
<dbReference type="EMBL" id="LCNU01000001">
    <property type="protein sequence ID" value="KKU65149.1"/>
    <property type="molecule type" value="Genomic_DNA"/>
</dbReference>
<evidence type="ECO:0000313" key="2">
    <source>
        <dbReference type="Proteomes" id="UP000034502"/>
    </source>
</evidence>
<gene>
    <name evidence="1" type="ORF">UX86_C0001G0005</name>
</gene>
<name>A0A0G1S6Q0_9BACT</name>